<keyword evidence="2" id="KW-1185">Reference proteome</keyword>
<proteinExistence type="predicted"/>
<evidence type="ECO:0000313" key="2">
    <source>
        <dbReference type="Proteomes" id="UP000199258"/>
    </source>
</evidence>
<dbReference type="Proteomes" id="UP000199258">
    <property type="component" value="Unassembled WGS sequence"/>
</dbReference>
<evidence type="ECO:0000313" key="1">
    <source>
        <dbReference type="EMBL" id="SDH81699.1"/>
    </source>
</evidence>
<dbReference type="EMBL" id="FNDT01000003">
    <property type="protein sequence ID" value="SDH81699.1"/>
    <property type="molecule type" value="Genomic_DNA"/>
</dbReference>
<accession>A0A1G8FI58</accession>
<dbReference type="OrthoDB" id="9985356at2"/>
<protein>
    <submittedName>
        <fullName evidence="1">Uncharacterized protein</fullName>
    </submittedName>
</protein>
<dbReference type="STRING" id="335973.SAMN04488693_10367"/>
<sequence>MDAQPRSLPELQEFPTDSLFENCFDGLAEPIDDDDFPSDLSSLPECRLIELSDTLFIELDSEMPDLRTLERYQTVCDELTLRQNNRGVA</sequence>
<name>A0A1G8FI58_9MICC</name>
<organism evidence="1 2">
    <name type="scientific">Arthrobacter subterraneus</name>
    <dbReference type="NCBI Taxonomy" id="335973"/>
    <lineage>
        <taxon>Bacteria</taxon>
        <taxon>Bacillati</taxon>
        <taxon>Actinomycetota</taxon>
        <taxon>Actinomycetes</taxon>
        <taxon>Micrococcales</taxon>
        <taxon>Micrococcaceae</taxon>
        <taxon>Arthrobacter</taxon>
    </lineage>
</organism>
<reference evidence="1 2" key="1">
    <citation type="submission" date="2016-10" db="EMBL/GenBank/DDBJ databases">
        <authorList>
            <person name="de Groot N.N."/>
        </authorList>
    </citation>
    <scope>NUCLEOTIDE SEQUENCE [LARGE SCALE GENOMIC DNA]</scope>
    <source>
        <strain evidence="1 2">NP_1H</strain>
    </source>
</reference>
<gene>
    <name evidence="1" type="ORF">SAMN04488693_10367</name>
</gene>
<dbReference type="AlphaFoldDB" id="A0A1G8FI58"/>
<dbReference type="RefSeq" id="WP_090584935.1">
    <property type="nucleotide sequence ID" value="NZ_FNDT01000003.1"/>
</dbReference>